<evidence type="ECO:0000256" key="1">
    <source>
        <dbReference type="SAM" id="Phobius"/>
    </source>
</evidence>
<protein>
    <submittedName>
        <fullName evidence="2">Uncharacterized protein</fullName>
    </submittedName>
</protein>
<feature type="transmembrane region" description="Helical" evidence="1">
    <location>
        <begin position="430"/>
        <end position="450"/>
    </location>
</feature>
<dbReference type="EMBL" id="JAOUSF010000005">
    <property type="protein sequence ID" value="MCU9614708.1"/>
    <property type="molecule type" value="Genomic_DNA"/>
</dbReference>
<gene>
    <name evidence="2" type="ORF">OEV98_14285</name>
</gene>
<evidence type="ECO:0000313" key="2">
    <source>
        <dbReference type="EMBL" id="MCU9614708.1"/>
    </source>
</evidence>
<feature type="transmembrane region" description="Helical" evidence="1">
    <location>
        <begin position="470"/>
        <end position="487"/>
    </location>
</feature>
<comment type="caution">
    <text evidence="2">The sequence shown here is derived from an EMBL/GenBank/DDBJ whole genome shotgun (WGS) entry which is preliminary data.</text>
</comment>
<keyword evidence="1" id="KW-0472">Membrane</keyword>
<feature type="transmembrane region" description="Helical" evidence="1">
    <location>
        <begin position="393"/>
        <end position="418"/>
    </location>
</feature>
<feature type="transmembrane region" description="Helical" evidence="1">
    <location>
        <begin position="499"/>
        <end position="516"/>
    </location>
</feature>
<keyword evidence="1" id="KW-0812">Transmembrane</keyword>
<dbReference type="AlphaFoldDB" id="A0AAE3IU87"/>
<organism evidence="2 3">
    <name type="scientific">Perspicuibacillus lycopersici</name>
    <dbReference type="NCBI Taxonomy" id="1325689"/>
    <lineage>
        <taxon>Bacteria</taxon>
        <taxon>Bacillati</taxon>
        <taxon>Bacillota</taxon>
        <taxon>Bacilli</taxon>
        <taxon>Bacillales</taxon>
        <taxon>Bacillaceae</taxon>
        <taxon>Perspicuibacillus</taxon>
    </lineage>
</organism>
<name>A0AAE3IU87_9BACI</name>
<feature type="transmembrane region" description="Helical" evidence="1">
    <location>
        <begin position="7"/>
        <end position="25"/>
    </location>
</feature>
<reference evidence="2" key="1">
    <citation type="submission" date="2022-10" db="EMBL/GenBank/DDBJ databases">
        <title>Description of Fervidibacillus gen. nov. in the family Fervidibacillaceae fam. nov. with two species, Fervidibacillus albus sp. nov., and Fervidibacillus halotolerans sp. nov., isolated from tidal flat sediments.</title>
        <authorList>
            <person name="Kwon K.K."/>
            <person name="Yang S.-H."/>
        </authorList>
    </citation>
    <scope>NUCLEOTIDE SEQUENCE</scope>
    <source>
        <strain evidence="2">JCM 19140</strain>
    </source>
</reference>
<dbReference type="RefSeq" id="WP_263074032.1">
    <property type="nucleotide sequence ID" value="NZ_JAOUSF010000005.1"/>
</dbReference>
<keyword evidence="3" id="KW-1185">Reference proteome</keyword>
<evidence type="ECO:0000313" key="3">
    <source>
        <dbReference type="Proteomes" id="UP001209318"/>
    </source>
</evidence>
<accession>A0AAE3IU87</accession>
<dbReference type="Proteomes" id="UP001209318">
    <property type="component" value="Unassembled WGS sequence"/>
</dbReference>
<sequence>MNTFRHKLYWLIPLFLILVALMILYCINLQRFTSSPQDHWSREYKLRTIDSYNTPQVIHEKDHTELYFVTDGKLIKQVLDSNYNIVSEETVDAEISTVKDFYIYDDQLVLFKDDSLIDGKTKEKLADATLFQRGINENIYYAKNQDIYTLNVMTKEKKKLLEVSHPVENIRPTDDLLLIYSSNLNIGTFSIYQLKDNNQYELILQDEINVGASNKLNQMELTEDGNVVHLAVTAESQLSTNKMYYFYYDSFDIHHPTIELTRIQPTDPVTNQPLENLSQIQLRTVDDSLEVLFRSVGFTFKDTNDNMAMNIYSMSLNDGKAQVRKLSDTYSLSQEPMFLTKDAVLWKESTQQQYNLMLASSNENIIEKTKKITGNELLIAFGITISNIATSAFVAFIISFWLIIPIVYLFVVHLIYRFKDRRRDLNSNNLVFYVGVLTYLVAVLLSRNLLFPENSYVTAPAYISFSGNSFVYILLFAIIALVSVQLIKREWGTIGKYMYFIGIQYLCYLIFLGPFYL</sequence>
<proteinExistence type="predicted"/>
<keyword evidence="1" id="KW-1133">Transmembrane helix</keyword>